<proteinExistence type="predicted"/>
<organism evidence="2 3">
    <name type="scientific">Cupriavidus taiwanensis</name>
    <dbReference type="NCBI Taxonomy" id="164546"/>
    <lineage>
        <taxon>Bacteria</taxon>
        <taxon>Pseudomonadati</taxon>
        <taxon>Pseudomonadota</taxon>
        <taxon>Betaproteobacteria</taxon>
        <taxon>Burkholderiales</taxon>
        <taxon>Burkholderiaceae</taxon>
        <taxon>Cupriavidus</taxon>
    </lineage>
</organism>
<accession>A0A975WX82</accession>
<comment type="caution">
    <text evidence="2">The sequence shown here is derived from an EMBL/GenBank/DDBJ whole genome shotgun (WGS) entry which is preliminary data.</text>
</comment>
<dbReference type="Proteomes" id="UP000256297">
    <property type="component" value="Chromosome CBM2589_b"/>
</dbReference>
<feature type="compositionally biased region" description="Pro residues" evidence="1">
    <location>
        <begin position="147"/>
        <end position="157"/>
    </location>
</feature>
<sequence length="203" mass="21590">MGADRALAPVARAQADLAPGGDFRCRHHADVGDGDDAVAAVDQLRQDLSRRGPGGVDGAATGLPVRAADPHGRCAAGVVRLLRPHPLWRAQRRLRRAAAPRFGRLWRAGQYLALRVAADLGRPAPGRPRRALPHVPSGRYRTRRPPAPRPAATPPAAPALSLVGWQPPLAAPRYTAAPEAPTHHSGRRRLRGRTSSPPLPSPA</sequence>
<evidence type="ECO:0000256" key="1">
    <source>
        <dbReference type="SAM" id="MobiDB-lite"/>
    </source>
</evidence>
<gene>
    <name evidence="2" type="ORF">CBM2589_B190108</name>
</gene>
<dbReference type="EMBL" id="OFSP01000011">
    <property type="protein sequence ID" value="SOY47554.1"/>
    <property type="molecule type" value="Genomic_DNA"/>
</dbReference>
<name>A0A975WX82_9BURK</name>
<feature type="region of interest" description="Disordered" evidence="1">
    <location>
        <begin position="122"/>
        <end position="203"/>
    </location>
</feature>
<dbReference type="AlphaFoldDB" id="A0A975WX82"/>
<evidence type="ECO:0000313" key="2">
    <source>
        <dbReference type="EMBL" id="SOY47554.1"/>
    </source>
</evidence>
<protein>
    <submittedName>
        <fullName evidence="2">Uncharacterized protein</fullName>
    </submittedName>
</protein>
<evidence type="ECO:0000313" key="3">
    <source>
        <dbReference type="Proteomes" id="UP000256297"/>
    </source>
</evidence>
<reference evidence="2 3" key="1">
    <citation type="submission" date="2018-01" db="EMBL/GenBank/DDBJ databases">
        <authorList>
            <person name="Clerissi C."/>
        </authorList>
    </citation>
    <scope>NUCLEOTIDE SEQUENCE [LARGE SCALE GENOMIC DNA]</scope>
    <source>
        <strain evidence="2">Cupriavidus taiwanensis STM 3521</strain>
    </source>
</reference>